<dbReference type="InterPro" id="IPR036770">
    <property type="entry name" value="Ankyrin_rpt-contain_sf"/>
</dbReference>
<keyword evidence="7" id="KW-1185">Reference proteome</keyword>
<dbReference type="SMART" id="SM00969">
    <property type="entry name" value="SOCS_box"/>
    <property type="match status" value="1"/>
</dbReference>
<evidence type="ECO:0000256" key="1">
    <source>
        <dbReference type="ARBA" id="ARBA00004906"/>
    </source>
</evidence>
<dbReference type="InterPro" id="IPR002110">
    <property type="entry name" value="Ankyrin_rpt"/>
</dbReference>
<dbReference type="SUPFAM" id="SSF48403">
    <property type="entry name" value="Ankyrin repeat"/>
    <property type="match status" value="1"/>
</dbReference>
<dbReference type="PANTHER" id="PTHR24198">
    <property type="entry name" value="ANKYRIN REPEAT AND PROTEIN KINASE DOMAIN-CONTAINING PROTEIN"/>
    <property type="match status" value="1"/>
</dbReference>
<evidence type="ECO:0000259" key="5">
    <source>
        <dbReference type="PROSITE" id="PS50225"/>
    </source>
</evidence>
<sequence>MTFFDCTPDHPLDSDFVRRLKSALEAEDESTVTDLLCTEIKHVNATIELSNDDWMKAPSAQLHPLVLVGDLNKLKFLTDKYYEDVNVVFEINKNELECQVKSQTSFGLSGLWSLEYKRELTTPLCIAASHGHTACLRHLLFWRADPNAVPGGRSALHEACEGGHTDCTELLLEHKANPSLLSDEGLAPLHLCTSQNTLGCAKALVKYGALVDQQSEDTQETPLHIAAKHSLPDHALLYLRYGAIVDKKNSQVETALSIACREAKKLEDQESYLQICRLLIKYGADVNTTDEEEKRPLHKACKNANHSLVQILLQNKADVNAIDYNGSSPLSCTLQTAAFKQEMRPHITVQTLLNHGSQKIWPGAFVKVLRSCASVPEIIEILFNSYSQIQISEKWVEAIPEEAFQEHLSFYESIFSQQCSVRCLQHLCRSAIRKKFGSKCHYFIPLLPVPKPLQNYLLLKPEGILL</sequence>
<dbReference type="SMART" id="SM00248">
    <property type="entry name" value="ANK"/>
    <property type="match status" value="6"/>
</dbReference>
<proteinExistence type="predicted"/>
<evidence type="ECO:0000256" key="2">
    <source>
        <dbReference type="ARBA" id="ARBA00022737"/>
    </source>
</evidence>
<keyword evidence="3 4" id="KW-0040">ANK repeat</keyword>
<dbReference type="PROSITE" id="PS50088">
    <property type="entry name" value="ANK_REPEAT"/>
    <property type="match status" value="4"/>
</dbReference>
<evidence type="ECO:0000256" key="4">
    <source>
        <dbReference type="PROSITE-ProRule" id="PRU00023"/>
    </source>
</evidence>
<dbReference type="GO" id="GO:0005737">
    <property type="term" value="C:cytoplasm"/>
    <property type="evidence" value="ECO:0007669"/>
    <property type="project" value="TreeGrafter"/>
</dbReference>
<feature type="repeat" description="ANK" evidence="4">
    <location>
        <begin position="151"/>
        <end position="183"/>
    </location>
</feature>
<dbReference type="GeneTree" id="ENSGT00940000162056"/>
<feature type="repeat" description="ANK" evidence="4">
    <location>
        <begin position="184"/>
        <end position="216"/>
    </location>
</feature>
<dbReference type="Ensembl" id="ENSSPUT00000007911.1">
    <property type="protein sequence ID" value="ENSSPUP00000007423.1"/>
    <property type="gene ID" value="ENSSPUG00000005724.1"/>
</dbReference>
<dbReference type="UniPathway" id="UPA00143"/>
<feature type="domain" description="SOCS box" evidence="5">
    <location>
        <begin position="415"/>
        <end position="457"/>
    </location>
</feature>
<feature type="repeat" description="ANK" evidence="4">
    <location>
        <begin position="292"/>
        <end position="324"/>
    </location>
</feature>
<dbReference type="GO" id="GO:0035556">
    <property type="term" value="P:intracellular signal transduction"/>
    <property type="evidence" value="ECO:0007669"/>
    <property type="project" value="InterPro"/>
</dbReference>
<dbReference type="PRINTS" id="PR01415">
    <property type="entry name" value="ANKYRIN"/>
</dbReference>
<reference evidence="6" key="1">
    <citation type="submission" date="2025-08" db="UniProtKB">
        <authorList>
            <consortium name="Ensembl"/>
        </authorList>
    </citation>
    <scope>IDENTIFICATION</scope>
</reference>
<dbReference type="Pfam" id="PF12796">
    <property type="entry name" value="Ank_2"/>
    <property type="match status" value="2"/>
</dbReference>
<reference evidence="6" key="2">
    <citation type="submission" date="2025-09" db="UniProtKB">
        <authorList>
            <consortium name="Ensembl"/>
        </authorList>
    </citation>
    <scope>IDENTIFICATION</scope>
</reference>
<dbReference type="InterPro" id="IPR036036">
    <property type="entry name" value="SOCS_box-like_dom_sf"/>
</dbReference>
<keyword evidence="2" id="KW-0677">Repeat</keyword>
<dbReference type="SUPFAM" id="SSF158235">
    <property type="entry name" value="SOCS box-like"/>
    <property type="match status" value="1"/>
</dbReference>
<dbReference type="InterPro" id="IPR001496">
    <property type="entry name" value="SOCS_box"/>
</dbReference>
<dbReference type="AlphaFoldDB" id="A0A8D0GIQ3"/>
<dbReference type="GO" id="GO:0016567">
    <property type="term" value="P:protein ubiquitination"/>
    <property type="evidence" value="ECO:0007669"/>
    <property type="project" value="UniProtKB-UniPathway"/>
</dbReference>
<dbReference type="PANTHER" id="PTHR24198:SF173">
    <property type="entry name" value="ANKYRIN REPEAT AND SOCS BOX PROTEIN 10-RELATED"/>
    <property type="match status" value="1"/>
</dbReference>
<dbReference type="Gene3D" id="1.10.750.20">
    <property type="entry name" value="SOCS box"/>
    <property type="match status" value="1"/>
</dbReference>
<dbReference type="Pfam" id="PF07525">
    <property type="entry name" value="SOCS_box"/>
    <property type="match status" value="1"/>
</dbReference>
<gene>
    <name evidence="6" type="primary">ASB18</name>
</gene>
<dbReference type="Proteomes" id="UP000694392">
    <property type="component" value="Unplaced"/>
</dbReference>
<dbReference type="PROSITE" id="PS50225">
    <property type="entry name" value="SOCS"/>
    <property type="match status" value="1"/>
</dbReference>
<dbReference type="CDD" id="cd03723">
    <property type="entry name" value="SOCS_ASB4_ASB18"/>
    <property type="match status" value="1"/>
</dbReference>
<evidence type="ECO:0000256" key="3">
    <source>
        <dbReference type="ARBA" id="ARBA00023043"/>
    </source>
</evidence>
<protein>
    <submittedName>
        <fullName evidence="6">Ankyrin repeat and SOCS box containing 18</fullName>
    </submittedName>
</protein>
<name>A0A8D0GIQ3_SPHPU</name>
<comment type="pathway">
    <text evidence="1">Protein modification; protein ubiquitination.</text>
</comment>
<dbReference type="Gene3D" id="1.25.40.20">
    <property type="entry name" value="Ankyrin repeat-containing domain"/>
    <property type="match status" value="1"/>
</dbReference>
<feature type="repeat" description="ANK" evidence="4">
    <location>
        <begin position="218"/>
        <end position="250"/>
    </location>
</feature>
<organism evidence="6 7">
    <name type="scientific">Sphenodon punctatus</name>
    <name type="common">Tuatara</name>
    <name type="synonym">Hatteria punctata</name>
    <dbReference type="NCBI Taxonomy" id="8508"/>
    <lineage>
        <taxon>Eukaryota</taxon>
        <taxon>Metazoa</taxon>
        <taxon>Chordata</taxon>
        <taxon>Craniata</taxon>
        <taxon>Vertebrata</taxon>
        <taxon>Euteleostomi</taxon>
        <taxon>Lepidosauria</taxon>
        <taxon>Sphenodontia</taxon>
        <taxon>Sphenodontidae</taxon>
        <taxon>Sphenodon</taxon>
    </lineage>
</organism>
<evidence type="ECO:0000313" key="7">
    <source>
        <dbReference type="Proteomes" id="UP000694392"/>
    </source>
</evidence>
<dbReference type="PROSITE" id="PS50297">
    <property type="entry name" value="ANK_REP_REGION"/>
    <property type="match status" value="2"/>
</dbReference>
<dbReference type="FunFam" id="1.10.750.20:FF:000001">
    <property type="entry name" value="Ankyrin repeat and SOCS box containing 1"/>
    <property type="match status" value="1"/>
</dbReference>
<evidence type="ECO:0000313" key="6">
    <source>
        <dbReference type="Ensembl" id="ENSSPUP00000007423.1"/>
    </source>
</evidence>
<accession>A0A8D0GIQ3</accession>